<comment type="similarity">
    <text evidence="3">Belongs to the SAAL1 family.</text>
</comment>
<feature type="region of interest" description="Disordered" evidence="4">
    <location>
        <begin position="317"/>
        <end position="339"/>
    </location>
</feature>
<gene>
    <name evidence="5" type="primary">Dgri\GH19968</name>
    <name evidence="5" type="ORF">Dgri_GH19968</name>
</gene>
<comment type="subcellular location">
    <subcellularLocation>
        <location evidence="1">Nucleus</location>
    </subcellularLocation>
</comment>
<evidence type="ECO:0000256" key="1">
    <source>
        <dbReference type="ARBA" id="ARBA00004123"/>
    </source>
</evidence>
<keyword evidence="2" id="KW-0539">Nucleus</keyword>
<feature type="compositionally biased region" description="Acidic residues" evidence="4">
    <location>
        <begin position="328"/>
        <end position="338"/>
    </location>
</feature>
<dbReference type="PANTHER" id="PTHR23424">
    <property type="entry name" value="SERUM AMYLOID A"/>
    <property type="match status" value="1"/>
</dbReference>
<dbReference type="PhylomeDB" id="B4J8E3"/>
<dbReference type="Proteomes" id="UP000001070">
    <property type="component" value="Unassembled WGS sequence"/>
</dbReference>
<dbReference type="InterPro" id="IPR052464">
    <property type="entry name" value="Synovial_Prolif_Regulator"/>
</dbReference>
<dbReference type="EMBL" id="CH916367">
    <property type="protein sequence ID" value="EDW02302.1"/>
    <property type="molecule type" value="Genomic_DNA"/>
</dbReference>
<accession>B4J8E3</accession>
<dbReference type="FunCoup" id="B4J8E3">
    <property type="interactions" value="578"/>
</dbReference>
<dbReference type="PANTHER" id="PTHR23424:SF23">
    <property type="entry name" value="PROTEIN SAAL1"/>
    <property type="match status" value="1"/>
</dbReference>
<evidence type="ECO:0000313" key="5">
    <source>
        <dbReference type="EMBL" id="EDW02302.1"/>
    </source>
</evidence>
<feature type="region of interest" description="Disordered" evidence="4">
    <location>
        <begin position="1"/>
        <end position="69"/>
    </location>
</feature>
<evidence type="ECO:0000256" key="3">
    <source>
        <dbReference type="ARBA" id="ARBA00038401"/>
    </source>
</evidence>
<evidence type="ECO:0000313" key="6">
    <source>
        <dbReference type="Proteomes" id="UP000001070"/>
    </source>
</evidence>
<name>B4J8E3_DROGR</name>
<dbReference type="eggNOG" id="KOG3700">
    <property type="taxonomic scope" value="Eukaryota"/>
</dbReference>
<keyword evidence="6" id="KW-1185">Reference proteome</keyword>
<dbReference type="KEGG" id="dgr:6560062"/>
<dbReference type="OrthoDB" id="2156856at2759"/>
<dbReference type="InParanoid" id="B4J8E3"/>
<protein>
    <submittedName>
        <fullName evidence="5">GH19968</fullName>
    </submittedName>
</protein>
<dbReference type="GO" id="GO:0005654">
    <property type="term" value="C:nucleoplasm"/>
    <property type="evidence" value="ECO:0007669"/>
    <property type="project" value="TreeGrafter"/>
</dbReference>
<dbReference type="AlphaFoldDB" id="B4J8E3"/>
<dbReference type="OMA" id="YLNICTI"/>
<evidence type="ECO:0000256" key="4">
    <source>
        <dbReference type="SAM" id="MobiDB-lite"/>
    </source>
</evidence>
<reference evidence="5 6" key="1">
    <citation type="journal article" date="2007" name="Nature">
        <title>Evolution of genes and genomes on the Drosophila phylogeny.</title>
        <authorList>
            <consortium name="Drosophila 12 Genomes Consortium"/>
            <person name="Clark A.G."/>
            <person name="Eisen M.B."/>
            <person name="Smith D.R."/>
            <person name="Bergman C.M."/>
            <person name="Oliver B."/>
            <person name="Markow T.A."/>
            <person name="Kaufman T.C."/>
            <person name="Kellis M."/>
            <person name="Gelbart W."/>
            <person name="Iyer V.N."/>
            <person name="Pollard D.A."/>
            <person name="Sackton T.B."/>
            <person name="Larracuente A.M."/>
            <person name="Singh N.D."/>
            <person name="Abad J.P."/>
            <person name="Abt D.N."/>
            <person name="Adryan B."/>
            <person name="Aguade M."/>
            <person name="Akashi H."/>
            <person name="Anderson W.W."/>
            <person name="Aquadro C.F."/>
            <person name="Ardell D.H."/>
            <person name="Arguello R."/>
            <person name="Artieri C.G."/>
            <person name="Barbash D.A."/>
            <person name="Barker D."/>
            <person name="Barsanti P."/>
            <person name="Batterham P."/>
            <person name="Batzoglou S."/>
            <person name="Begun D."/>
            <person name="Bhutkar A."/>
            <person name="Blanco E."/>
            <person name="Bosak S.A."/>
            <person name="Bradley R.K."/>
            <person name="Brand A.D."/>
            <person name="Brent M.R."/>
            <person name="Brooks A.N."/>
            <person name="Brown R.H."/>
            <person name="Butlin R.K."/>
            <person name="Caggese C."/>
            <person name="Calvi B.R."/>
            <person name="Bernardo de Carvalho A."/>
            <person name="Caspi A."/>
            <person name="Castrezana S."/>
            <person name="Celniker S.E."/>
            <person name="Chang J.L."/>
            <person name="Chapple C."/>
            <person name="Chatterji S."/>
            <person name="Chinwalla A."/>
            <person name="Civetta A."/>
            <person name="Clifton S.W."/>
            <person name="Comeron J.M."/>
            <person name="Costello J.C."/>
            <person name="Coyne J.A."/>
            <person name="Daub J."/>
            <person name="David R.G."/>
            <person name="Delcher A.L."/>
            <person name="Delehaunty K."/>
            <person name="Do C.B."/>
            <person name="Ebling H."/>
            <person name="Edwards K."/>
            <person name="Eickbush T."/>
            <person name="Evans J.D."/>
            <person name="Filipski A."/>
            <person name="Findeiss S."/>
            <person name="Freyhult E."/>
            <person name="Fulton L."/>
            <person name="Fulton R."/>
            <person name="Garcia A.C."/>
            <person name="Gardiner A."/>
            <person name="Garfield D.A."/>
            <person name="Garvin B.E."/>
            <person name="Gibson G."/>
            <person name="Gilbert D."/>
            <person name="Gnerre S."/>
            <person name="Godfrey J."/>
            <person name="Good R."/>
            <person name="Gotea V."/>
            <person name="Gravely B."/>
            <person name="Greenberg A.J."/>
            <person name="Griffiths-Jones S."/>
            <person name="Gross S."/>
            <person name="Guigo R."/>
            <person name="Gustafson E.A."/>
            <person name="Haerty W."/>
            <person name="Hahn M.W."/>
            <person name="Halligan D.L."/>
            <person name="Halpern A.L."/>
            <person name="Halter G.M."/>
            <person name="Han M.V."/>
            <person name="Heger A."/>
            <person name="Hillier L."/>
            <person name="Hinrichs A.S."/>
            <person name="Holmes I."/>
            <person name="Hoskins R.A."/>
            <person name="Hubisz M.J."/>
            <person name="Hultmark D."/>
            <person name="Huntley M.A."/>
            <person name="Jaffe D.B."/>
            <person name="Jagadeeshan S."/>
            <person name="Jeck W.R."/>
            <person name="Johnson J."/>
            <person name="Jones C.D."/>
            <person name="Jordan W.C."/>
            <person name="Karpen G.H."/>
            <person name="Kataoka E."/>
            <person name="Keightley P.D."/>
            <person name="Kheradpour P."/>
            <person name="Kirkness E.F."/>
            <person name="Koerich L.B."/>
            <person name="Kristiansen K."/>
            <person name="Kudrna D."/>
            <person name="Kulathinal R.J."/>
            <person name="Kumar S."/>
            <person name="Kwok R."/>
            <person name="Lander E."/>
            <person name="Langley C.H."/>
            <person name="Lapoint R."/>
            <person name="Lazzaro B.P."/>
            <person name="Lee S.J."/>
            <person name="Levesque L."/>
            <person name="Li R."/>
            <person name="Lin C.F."/>
            <person name="Lin M.F."/>
            <person name="Lindblad-Toh K."/>
            <person name="Llopart A."/>
            <person name="Long M."/>
            <person name="Low L."/>
            <person name="Lozovsky E."/>
            <person name="Lu J."/>
            <person name="Luo M."/>
            <person name="Machado C.A."/>
            <person name="Makalowski W."/>
            <person name="Marzo M."/>
            <person name="Matsuda M."/>
            <person name="Matzkin L."/>
            <person name="McAllister B."/>
            <person name="McBride C.S."/>
            <person name="McKernan B."/>
            <person name="McKernan K."/>
            <person name="Mendez-Lago M."/>
            <person name="Minx P."/>
            <person name="Mollenhauer M.U."/>
            <person name="Montooth K."/>
            <person name="Mount S.M."/>
            <person name="Mu X."/>
            <person name="Myers E."/>
            <person name="Negre B."/>
            <person name="Newfeld S."/>
            <person name="Nielsen R."/>
            <person name="Noor M.A."/>
            <person name="O'Grady P."/>
            <person name="Pachter L."/>
            <person name="Papaceit M."/>
            <person name="Parisi M.J."/>
            <person name="Parisi M."/>
            <person name="Parts L."/>
            <person name="Pedersen J.S."/>
            <person name="Pesole G."/>
            <person name="Phillippy A.M."/>
            <person name="Ponting C.P."/>
            <person name="Pop M."/>
            <person name="Porcelli D."/>
            <person name="Powell J.R."/>
            <person name="Prohaska S."/>
            <person name="Pruitt K."/>
            <person name="Puig M."/>
            <person name="Quesneville H."/>
            <person name="Ram K.R."/>
            <person name="Rand D."/>
            <person name="Rasmussen M.D."/>
            <person name="Reed L.K."/>
            <person name="Reenan R."/>
            <person name="Reily A."/>
            <person name="Remington K.A."/>
            <person name="Rieger T.T."/>
            <person name="Ritchie M.G."/>
            <person name="Robin C."/>
            <person name="Rogers Y.H."/>
            <person name="Rohde C."/>
            <person name="Rozas J."/>
            <person name="Rubenfield M.J."/>
            <person name="Ruiz A."/>
            <person name="Russo S."/>
            <person name="Salzberg S.L."/>
            <person name="Sanchez-Gracia A."/>
            <person name="Saranga D.J."/>
            <person name="Sato H."/>
            <person name="Schaeffer S.W."/>
            <person name="Schatz M.C."/>
            <person name="Schlenke T."/>
            <person name="Schwartz R."/>
            <person name="Segarra C."/>
            <person name="Singh R.S."/>
            <person name="Sirot L."/>
            <person name="Sirota M."/>
            <person name="Sisneros N.B."/>
            <person name="Smith C.D."/>
            <person name="Smith T.F."/>
            <person name="Spieth J."/>
            <person name="Stage D.E."/>
            <person name="Stark A."/>
            <person name="Stephan W."/>
            <person name="Strausberg R.L."/>
            <person name="Strempel S."/>
            <person name="Sturgill D."/>
            <person name="Sutton G."/>
            <person name="Sutton G.G."/>
            <person name="Tao W."/>
            <person name="Teichmann S."/>
            <person name="Tobari Y.N."/>
            <person name="Tomimura Y."/>
            <person name="Tsolas J.M."/>
            <person name="Valente V.L."/>
            <person name="Venter E."/>
            <person name="Venter J.C."/>
            <person name="Vicario S."/>
            <person name="Vieira F.G."/>
            <person name="Vilella A.J."/>
            <person name="Villasante A."/>
            <person name="Walenz B."/>
            <person name="Wang J."/>
            <person name="Wasserman M."/>
            <person name="Watts T."/>
            <person name="Wilson D."/>
            <person name="Wilson R.K."/>
            <person name="Wing R.A."/>
            <person name="Wolfner M.F."/>
            <person name="Wong A."/>
            <person name="Wong G.K."/>
            <person name="Wu C.I."/>
            <person name="Wu G."/>
            <person name="Yamamoto D."/>
            <person name="Yang H.P."/>
            <person name="Yang S.P."/>
            <person name="Yorke J.A."/>
            <person name="Yoshida K."/>
            <person name="Zdobnov E."/>
            <person name="Zhang P."/>
            <person name="Zhang Y."/>
            <person name="Zimin A.V."/>
            <person name="Baldwin J."/>
            <person name="Abdouelleil A."/>
            <person name="Abdulkadir J."/>
            <person name="Abebe A."/>
            <person name="Abera B."/>
            <person name="Abreu J."/>
            <person name="Acer S.C."/>
            <person name="Aftuck L."/>
            <person name="Alexander A."/>
            <person name="An P."/>
            <person name="Anderson E."/>
            <person name="Anderson S."/>
            <person name="Arachi H."/>
            <person name="Azer M."/>
            <person name="Bachantsang P."/>
            <person name="Barry A."/>
            <person name="Bayul T."/>
            <person name="Berlin A."/>
            <person name="Bessette D."/>
            <person name="Bloom T."/>
            <person name="Blye J."/>
            <person name="Boguslavskiy L."/>
            <person name="Bonnet C."/>
            <person name="Boukhgalter B."/>
            <person name="Bourzgui I."/>
            <person name="Brown A."/>
            <person name="Cahill P."/>
            <person name="Channer S."/>
            <person name="Cheshatsang Y."/>
            <person name="Chuda L."/>
            <person name="Citroen M."/>
            <person name="Collymore A."/>
            <person name="Cooke P."/>
            <person name="Costello M."/>
            <person name="D'Aco K."/>
            <person name="Daza R."/>
            <person name="De Haan G."/>
            <person name="DeGray S."/>
            <person name="DeMaso C."/>
            <person name="Dhargay N."/>
            <person name="Dooley K."/>
            <person name="Dooley E."/>
            <person name="Doricent M."/>
            <person name="Dorje P."/>
            <person name="Dorjee K."/>
            <person name="Dupes A."/>
            <person name="Elong R."/>
            <person name="Falk J."/>
            <person name="Farina A."/>
            <person name="Faro S."/>
            <person name="Ferguson D."/>
            <person name="Fisher S."/>
            <person name="Foley C.D."/>
            <person name="Franke A."/>
            <person name="Friedrich D."/>
            <person name="Gadbois L."/>
            <person name="Gearin G."/>
            <person name="Gearin C.R."/>
            <person name="Giannoukos G."/>
            <person name="Goode T."/>
            <person name="Graham J."/>
            <person name="Grandbois E."/>
            <person name="Grewal S."/>
            <person name="Gyaltsen K."/>
            <person name="Hafez N."/>
            <person name="Hagos B."/>
            <person name="Hall J."/>
            <person name="Henson C."/>
            <person name="Hollinger A."/>
            <person name="Honan T."/>
            <person name="Huard M.D."/>
            <person name="Hughes L."/>
            <person name="Hurhula B."/>
            <person name="Husby M.E."/>
            <person name="Kamat A."/>
            <person name="Kanga B."/>
            <person name="Kashin S."/>
            <person name="Khazanovich D."/>
            <person name="Kisner P."/>
            <person name="Lance K."/>
            <person name="Lara M."/>
            <person name="Lee W."/>
            <person name="Lennon N."/>
            <person name="Letendre F."/>
            <person name="LeVine R."/>
            <person name="Lipovsky A."/>
            <person name="Liu X."/>
            <person name="Liu J."/>
            <person name="Liu S."/>
            <person name="Lokyitsang T."/>
            <person name="Lokyitsang Y."/>
            <person name="Lubonja R."/>
            <person name="Lui A."/>
            <person name="MacDonald P."/>
            <person name="Magnisalis V."/>
            <person name="Maru K."/>
            <person name="Matthews C."/>
            <person name="McCusker W."/>
            <person name="McDonough S."/>
            <person name="Mehta T."/>
            <person name="Meldrim J."/>
            <person name="Meneus L."/>
            <person name="Mihai O."/>
            <person name="Mihalev A."/>
            <person name="Mihova T."/>
            <person name="Mittelman R."/>
            <person name="Mlenga V."/>
            <person name="Montmayeur A."/>
            <person name="Mulrain L."/>
            <person name="Navidi A."/>
            <person name="Naylor J."/>
            <person name="Negash T."/>
            <person name="Nguyen T."/>
            <person name="Nguyen N."/>
            <person name="Nicol R."/>
            <person name="Norbu C."/>
            <person name="Norbu N."/>
            <person name="Novod N."/>
            <person name="O'Neill B."/>
            <person name="Osman S."/>
            <person name="Markiewicz E."/>
            <person name="Oyono O.L."/>
            <person name="Patti C."/>
            <person name="Phunkhang P."/>
            <person name="Pierre F."/>
            <person name="Priest M."/>
            <person name="Raghuraman S."/>
            <person name="Rege F."/>
            <person name="Reyes R."/>
            <person name="Rise C."/>
            <person name="Rogov P."/>
            <person name="Ross K."/>
            <person name="Ryan E."/>
            <person name="Settipalli S."/>
            <person name="Shea T."/>
            <person name="Sherpa N."/>
            <person name="Shi L."/>
            <person name="Shih D."/>
            <person name="Sparrow T."/>
            <person name="Spaulding J."/>
            <person name="Stalker J."/>
            <person name="Stange-Thomann N."/>
            <person name="Stavropoulos S."/>
            <person name="Stone C."/>
            <person name="Strader C."/>
            <person name="Tesfaye S."/>
            <person name="Thomson T."/>
            <person name="Thoulutsang Y."/>
            <person name="Thoulutsang D."/>
            <person name="Topham K."/>
            <person name="Topping I."/>
            <person name="Tsamla T."/>
            <person name="Vassiliev H."/>
            <person name="Vo A."/>
            <person name="Wangchuk T."/>
            <person name="Wangdi T."/>
            <person name="Weiand M."/>
            <person name="Wilkinson J."/>
            <person name="Wilson A."/>
            <person name="Yadav S."/>
            <person name="Young G."/>
            <person name="Yu Q."/>
            <person name="Zembek L."/>
            <person name="Zhong D."/>
            <person name="Zimmer A."/>
            <person name="Zwirko Z."/>
            <person name="Jaffe D.B."/>
            <person name="Alvarez P."/>
            <person name="Brockman W."/>
            <person name="Butler J."/>
            <person name="Chin C."/>
            <person name="Gnerre S."/>
            <person name="Grabherr M."/>
            <person name="Kleber M."/>
            <person name="Mauceli E."/>
            <person name="MacCallum I."/>
        </authorList>
    </citation>
    <scope>NUCLEOTIDE SEQUENCE [LARGE SCALE GENOMIC DNA]</scope>
    <source>
        <strain evidence="6">Tucson 15287-2541.00</strain>
    </source>
</reference>
<sequence length="532" mass="59968">MTKEDVDSVERESVAAMAGNENELLLQSENKSNDSDAPELNDAEHTENKSESNSPQPQENQNNEDAVDTADEQELLERMRADAVGDTMYSKKFILQTLMRLSQQKPESALELDLEDDLCKLWDMSVSPEVVALLLESDAIELIMFAIAGSEDVRLYEILTGLLGNMCAQVECVEQLTANADWIELLLKLCTCMDTCMLLQLMRIYQYVMAHVVSGKEQLAIDWYICFAACESSAKNLGFILQQSVSDELLIAALKAINAVLASCALVEEENAQSNNKLKPFAEVFLVQELCDGVNNAFIRLMRDDLEKQADEVDGLAGDQLPVANSNDNDDDDGDDDSQSLPKINCDVEVIQTYLNICTILVQLPEAQSSMDLYAASIMYCLTRILQFLQQPMQLLPLGERQEEYLEDLAHICSCLKYFYEKDAFVHLLGIWTILSKHIVDYADYDENDFESCEDEPRWQYEEHAFKLLRLLGHMLIRADESILVKDMQEMDGNRVEMLRAALQVEQDEDVILQSAQLRLSAVLNEVAGQAK</sequence>
<feature type="compositionally biased region" description="Low complexity" evidence="4">
    <location>
        <begin position="51"/>
        <end position="64"/>
    </location>
</feature>
<organism evidence="6">
    <name type="scientific">Drosophila grimshawi</name>
    <name type="common">Hawaiian fruit fly</name>
    <name type="synonym">Idiomyia grimshawi</name>
    <dbReference type="NCBI Taxonomy" id="7222"/>
    <lineage>
        <taxon>Eukaryota</taxon>
        <taxon>Metazoa</taxon>
        <taxon>Ecdysozoa</taxon>
        <taxon>Arthropoda</taxon>
        <taxon>Hexapoda</taxon>
        <taxon>Insecta</taxon>
        <taxon>Pterygota</taxon>
        <taxon>Neoptera</taxon>
        <taxon>Endopterygota</taxon>
        <taxon>Diptera</taxon>
        <taxon>Brachycera</taxon>
        <taxon>Muscomorpha</taxon>
        <taxon>Ephydroidea</taxon>
        <taxon>Drosophilidae</taxon>
        <taxon>Drosophila</taxon>
        <taxon>Hawaiian Drosophila</taxon>
    </lineage>
</organism>
<evidence type="ECO:0000256" key="2">
    <source>
        <dbReference type="ARBA" id="ARBA00023242"/>
    </source>
</evidence>
<dbReference type="HOGENOM" id="CLU_523034_0_0_1"/>
<feature type="compositionally biased region" description="Basic and acidic residues" evidence="4">
    <location>
        <begin position="1"/>
        <end position="13"/>
    </location>
</feature>
<proteinExistence type="inferred from homology"/>
<dbReference type="SMR" id="B4J8E3"/>